<proteinExistence type="predicted"/>
<dbReference type="RefSeq" id="WP_251223915.1">
    <property type="nucleotide sequence ID" value="NZ_JAMBOL010000012.1"/>
</dbReference>
<feature type="transmembrane region" description="Helical" evidence="1">
    <location>
        <begin position="192"/>
        <end position="215"/>
    </location>
</feature>
<keyword evidence="1" id="KW-0472">Membrane</keyword>
<sequence>MNQKAKKVMRGIFSMYLTWTVWYLAFCILAIIGVAVFAANPTGEWEWSLLQGAMQANRIYMLVLGILSMGGLLTYFVSNGVTRRDYFSGVAAAAVLLSVFLVIVTGLLHGAERIFFGWGLSEESLGMTFVMAFFQLIVFYFVGWLISAGFYLFHWLIGLVFIAIGIVIISIFDFVWGRVGQQQFDFLPVTDISPAVGMIISLLLSFGLISVMRMLTKRAVVKP</sequence>
<dbReference type="Proteomes" id="UP001139179">
    <property type="component" value="Unassembled WGS sequence"/>
</dbReference>
<feature type="transmembrane region" description="Helical" evidence="1">
    <location>
        <begin position="153"/>
        <end position="172"/>
    </location>
</feature>
<keyword evidence="1" id="KW-1133">Transmembrane helix</keyword>
<dbReference type="AlphaFoldDB" id="A0A9X2DRJ7"/>
<feature type="transmembrane region" description="Helical" evidence="1">
    <location>
        <begin position="128"/>
        <end position="146"/>
    </location>
</feature>
<dbReference type="EMBL" id="JAMBOL010000012">
    <property type="protein sequence ID" value="MCM3715158.1"/>
    <property type="molecule type" value="Genomic_DNA"/>
</dbReference>
<keyword evidence="3" id="KW-1185">Reference proteome</keyword>
<name>A0A9X2DRJ7_9BACI</name>
<organism evidence="2 3">
    <name type="scientific">Halalkalibacter oceani</name>
    <dbReference type="NCBI Taxonomy" id="1653776"/>
    <lineage>
        <taxon>Bacteria</taxon>
        <taxon>Bacillati</taxon>
        <taxon>Bacillota</taxon>
        <taxon>Bacilli</taxon>
        <taxon>Bacillales</taxon>
        <taxon>Bacillaceae</taxon>
        <taxon>Halalkalibacter</taxon>
    </lineage>
</organism>
<evidence type="ECO:0000313" key="3">
    <source>
        <dbReference type="Proteomes" id="UP001139179"/>
    </source>
</evidence>
<keyword evidence="1" id="KW-0812">Transmembrane</keyword>
<evidence type="ECO:0000256" key="1">
    <source>
        <dbReference type="SAM" id="Phobius"/>
    </source>
</evidence>
<evidence type="ECO:0000313" key="2">
    <source>
        <dbReference type="EMBL" id="MCM3715158.1"/>
    </source>
</evidence>
<reference evidence="2" key="1">
    <citation type="submission" date="2022-05" db="EMBL/GenBank/DDBJ databases">
        <title>Comparative Genomics of Spacecraft Associated Microbes.</title>
        <authorList>
            <person name="Tran M.T."/>
            <person name="Wright A."/>
            <person name="Seuylemezian A."/>
            <person name="Eisen J."/>
            <person name="Coil D."/>
        </authorList>
    </citation>
    <scope>NUCLEOTIDE SEQUENCE</scope>
    <source>
        <strain evidence="2">214.1.1</strain>
    </source>
</reference>
<gene>
    <name evidence="2" type="ORF">M3202_13800</name>
</gene>
<protein>
    <submittedName>
        <fullName evidence="2">Uncharacterized protein</fullName>
    </submittedName>
</protein>
<feature type="transmembrane region" description="Helical" evidence="1">
    <location>
        <begin position="59"/>
        <end position="77"/>
    </location>
</feature>
<accession>A0A9X2DRJ7</accession>
<feature type="transmembrane region" description="Helical" evidence="1">
    <location>
        <begin position="89"/>
        <end position="108"/>
    </location>
</feature>
<feature type="transmembrane region" description="Helical" evidence="1">
    <location>
        <begin position="21"/>
        <end position="39"/>
    </location>
</feature>
<comment type="caution">
    <text evidence="2">The sequence shown here is derived from an EMBL/GenBank/DDBJ whole genome shotgun (WGS) entry which is preliminary data.</text>
</comment>